<keyword evidence="7" id="KW-0482">Metalloprotease</keyword>
<protein>
    <recommendedName>
        <fullName evidence="13">Peptidase M13 C-terminal domain-containing protein</fullName>
    </recommendedName>
</protein>
<comment type="cofactor">
    <cofactor evidence="1">
        <name>Zn(2+)</name>
        <dbReference type="ChEBI" id="CHEBI:29105"/>
    </cofactor>
</comment>
<feature type="domain" description="Peptidase M13 C-terminal" evidence="9">
    <location>
        <begin position="578"/>
        <end position="784"/>
    </location>
</feature>
<name>A0A1D1V5R9_RAMVA</name>
<evidence type="ECO:0000256" key="1">
    <source>
        <dbReference type="ARBA" id="ARBA00001947"/>
    </source>
</evidence>
<evidence type="ECO:0000256" key="8">
    <source>
        <dbReference type="SAM" id="SignalP"/>
    </source>
</evidence>
<dbReference type="InterPro" id="IPR018497">
    <property type="entry name" value="Peptidase_M13_C"/>
</dbReference>
<evidence type="ECO:0000259" key="9">
    <source>
        <dbReference type="Pfam" id="PF01431"/>
    </source>
</evidence>
<feature type="domain" description="Peptidase M13 N-terminal" evidence="10">
    <location>
        <begin position="108"/>
        <end position="516"/>
    </location>
</feature>
<evidence type="ECO:0000313" key="11">
    <source>
        <dbReference type="EMBL" id="GAU95372.1"/>
    </source>
</evidence>
<evidence type="ECO:0000256" key="4">
    <source>
        <dbReference type="ARBA" id="ARBA00022723"/>
    </source>
</evidence>
<dbReference type="InterPro" id="IPR008753">
    <property type="entry name" value="Peptidase_M13_N"/>
</dbReference>
<dbReference type="PRINTS" id="PR00786">
    <property type="entry name" value="NEPRILYSIN"/>
</dbReference>
<evidence type="ECO:0000256" key="5">
    <source>
        <dbReference type="ARBA" id="ARBA00022801"/>
    </source>
</evidence>
<feature type="chain" id="PRO_5008898073" description="Peptidase M13 C-terminal domain-containing protein" evidence="8">
    <location>
        <begin position="24"/>
        <end position="786"/>
    </location>
</feature>
<evidence type="ECO:0008006" key="13">
    <source>
        <dbReference type="Google" id="ProtNLM"/>
    </source>
</evidence>
<dbReference type="Pfam" id="PF05649">
    <property type="entry name" value="Peptidase_M13_N"/>
    <property type="match status" value="1"/>
</dbReference>
<evidence type="ECO:0000256" key="3">
    <source>
        <dbReference type="ARBA" id="ARBA00022670"/>
    </source>
</evidence>
<evidence type="ECO:0000256" key="7">
    <source>
        <dbReference type="ARBA" id="ARBA00023049"/>
    </source>
</evidence>
<dbReference type="EMBL" id="BDGG01000003">
    <property type="protein sequence ID" value="GAU95372.1"/>
    <property type="molecule type" value="Genomic_DNA"/>
</dbReference>
<dbReference type="InterPro" id="IPR000718">
    <property type="entry name" value="Peptidase_M13"/>
</dbReference>
<dbReference type="SUPFAM" id="SSF55486">
    <property type="entry name" value="Metalloproteases ('zincins'), catalytic domain"/>
    <property type="match status" value="1"/>
</dbReference>
<keyword evidence="6" id="KW-0862">Zinc</keyword>
<dbReference type="Gene3D" id="3.40.390.10">
    <property type="entry name" value="Collagenase (Catalytic Domain)"/>
    <property type="match status" value="1"/>
</dbReference>
<evidence type="ECO:0000313" key="12">
    <source>
        <dbReference type="Proteomes" id="UP000186922"/>
    </source>
</evidence>
<dbReference type="GO" id="GO:0005886">
    <property type="term" value="C:plasma membrane"/>
    <property type="evidence" value="ECO:0007669"/>
    <property type="project" value="TreeGrafter"/>
</dbReference>
<dbReference type="Gene3D" id="1.10.1380.10">
    <property type="entry name" value="Neutral endopeptidase , domain2"/>
    <property type="match status" value="1"/>
</dbReference>
<dbReference type="OrthoDB" id="6475849at2759"/>
<keyword evidence="8" id="KW-0732">Signal</keyword>
<dbReference type="GO" id="GO:0016485">
    <property type="term" value="P:protein processing"/>
    <property type="evidence" value="ECO:0007669"/>
    <property type="project" value="TreeGrafter"/>
</dbReference>
<dbReference type="Proteomes" id="UP000186922">
    <property type="component" value="Unassembled WGS sequence"/>
</dbReference>
<organism evidence="11 12">
    <name type="scientific">Ramazzottius varieornatus</name>
    <name type="common">Water bear</name>
    <name type="synonym">Tardigrade</name>
    <dbReference type="NCBI Taxonomy" id="947166"/>
    <lineage>
        <taxon>Eukaryota</taxon>
        <taxon>Metazoa</taxon>
        <taxon>Ecdysozoa</taxon>
        <taxon>Tardigrada</taxon>
        <taxon>Eutardigrada</taxon>
        <taxon>Parachela</taxon>
        <taxon>Hypsibioidea</taxon>
        <taxon>Ramazzottiidae</taxon>
        <taxon>Ramazzottius</taxon>
    </lineage>
</organism>
<evidence type="ECO:0000259" key="10">
    <source>
        <dbReference type="Pfam" id="PF05649"/>
    </source>
</evidence>
<keyword evidence="4" id="KW-0479">Metal-binding</keyword>
<feature type="signal peptide" evidence="8">
    <location>
        <begin position="1"/>
        <end position="23"/>
    </location>
</feature>
<proteinExistence type="inferred from homology"/>
<keyword evidence="12" id="KW-1185">Reference proteome</keyword>
<dbReference type="PANTHER" id="PTHR11733">
    <property type="entry name" value="ZINC METALLOPROTEASE FAMILY M13 NEPRILYSIN-RELATED"/>
    <property type="match status" value="1"/>
</dbReference>
<accession>A0A1D1V5R9</accession>
<evidence type="ECO:0000256" key="6">
    <source>
        <dbReference type="ARBA" id="ARBA00022833"/>
    </source>
</evidence>
<reference evidence="11 12" key="1">
    <citation type="journal article" date="2016" name="Nat. Commun.">
        <title>Extremotolerant tardigrade genome and improved radiotolerance of human cultured cells by tardigrade-unique protein.</title>
        <authorList>
            <person name="Hashimoto T."/>
            <person name="Horikawa D.D."/>
            <person name="Saito Y."/>
            <person name="Kuwahara H."/>
            <person name="Kozuka-Hata H."/>
            <person name="Shin-I T."/>
            <person name="Minakuchi Y."/>
            <person name="Ohishi K."/>
            <person name="Motoyama A."/>
            <person name="Aizu T."/>
            <person name="Enomoto A."/>
            <person name="Kondo K."/>
            <person name="Tanaka S."/>
            <person name="Hara Y."/>
            <person name="Koshikawa S."/>
            <person name="Sagara H."/>
            <person name="Miura T."/>
            <person name="Yokobori S."/>
            <person name="Miyagawa K."/>
            <person name="Suzuki Y."/>
            <person name="Kubo T."/>
            <person name="Oyama M."/>
            <person name="Kohara Y."/>
            <person name="Fujiyama A."/>
            <person name="Arakawa K."/>
            <person name="Katayama T."/>
            <person name="Toyoda A."/>
            <person name="Kunieda T."/>
        </authorList>
    </citation>
    <scope>NUCLEOTIDE SEQUENCE [LARGE SCALE GENOMIC DNA]</scope>
    <source>
        <strain evidence="11 12">YOKOZUNA-1</strain>
    </source>
</reference>
<comment type="caution">
    <text evidence="11">The sequence shown here is derived from an EMBL/GenBank/DDBJ whole genome shotgun (WGS) entry which is preliminary data.</text>
</comment>
<sequence length="786" mass="88629">MGKMLGRISFAVSAALFLGSAVAFEMKYNKTTGSKWPIPDFAQLGIDRNETVDIPSAITPVPLDLKSTLVTKSSANATVLHVAEVCSTEACNATAKRMLSAINSSADPCDDFFTYACGGWIAEHPIPDNETEASMFKSLSEKTKRLVEGMLDKNYPHMFESEVKAKRFFMQCKNQRAIEEMRAKPLIELLEKEIGGWPILNKNWDASKFDLFDALLQAHMQGDDVLFSIEVGQDMEIPSKNLLYIGEPETMTTKDVLQSDAGKPVIESYIQYIFNVTSLLLGDAQDARNVSEVSDELMDIIDFSRYLTMGQMGAVEKRDMTSYKNKTTLGANQKHTFTRSIFGRNLTNYLRALFAEVDMGDMIQENSTVVIRSTVFFDRLDEKLKELEEMGDSGKRRLANYIGWRVITSNIKHISQDYRDTFEEHQQRIQGQKSKKEKTAAERCAEDLKMAMPLAIGAMYVRDFVPAELKPKASMMVADIKNGFQDLLQVASWMDNVTLNTALDKLSGMLNFVGYPGELQQNITAVDEEYSEMHVGENYFETVQELSKVQVVKNMKKLPKENKRWDPIDDAMDITAVNAFNLVTKNIIVVLAAPLQQPFYDAQVPQYINYGGVGFFLGHEVTHGFDDQGSSFDTQGLMRTWWSNTTKKLYDEKKQGFVEQYGNYSLSLGKVNGQLTLGENIADNGGLKAAYRGYFDHFRQRVKGNREPLLPGMTNFTAEQLFFLSAGQVWCSSHRPESSRLDLLTDEHSPSKFRVVGPLSNMVEFARAYKCPVGSKMNPKHKYSVW</sequence>
<dbReference type="GO" id="GO:0004222">
    <property type="term" value="F:metalloendopeptidase activity"/>
    <property type="evidence" value="ECO:0007669"/>
    <property type="project" value="InterPro"/>
</dbReference>
<keyword evidence="5" id="KW-0378">Hydrolase</keyword>
<dbReference type="CDD" id="cd08662">
    <property type="entry name" value="M13"/>
    <property type="match status" value="1"/>
</dbReference>
<dbReference type="STRING" id="947166.A0A1D1V5R9"/>
<dbReference type="AlphaFoldDB" id="A0A1D1V5R9"/>
<dbReference type="InterPro" id="IPR042089">
    <property type="entry name" value="Peptidase_M13_dom_2"/>
</dbReference>
<keyword evidence="3" id="KW-0645">Protease</keyword>
<evidence type="ECO:0000256" key="2">
    <source>
        <dbReference type="ARBA" id="ARBA00007357"/>
    </source>
</evidence>
<dbReference type="Pfam" id="PF01431">
    <property type="entry name" value="Peptidase_M13"/>
    <property type="match status" value="1"/>
</dbReference>
<dbReference type="GO" id="GO:0046872">
    <property type="term" value="F:metal ion binding"/>
    <property type="evidence" value="ECO:0007669"/>
    <property type="project" value="UniProtKB-KW"/>
</dbReference>
<comment type="similarity">
    <text evidence="2">Belongs to the peptidase M13 family.</text>
</comment>
<gene>
    <name evidence="11" type="primary">RvY_07001-1</name>
    <name evidence="11" type="synonym">RvY_07001.1</name>
    <name evidence="11" type="ORF">RvY_07001</name>
</gene>
<dbReference type="PANTHER" id="PTHR11733:SF167">
    <property type="entry name" value="FI17812P1-RELATED"/>
    <property type="match status" value="1"/>
</dbReference>
<dbReference type="InterPro" id="IPR024079">
    <property type="entry name" value="MetalloPept_cat_dom_sf"/>
</dbReference>
<dbReference type="PROSITE" id="PS51885">
    <property type="entry name" value="NEPRILYSIN"/>
    <property type="match status" value="1"/>
</dbReference>